<evidence type="ECO:0000256" key="3">
    <source>
        <dbReference type="ARBA" id="ARBA00022853"/>
    </source>
</evidence>
<dbReference type="PROSITE" id="PS51575">
    <property type="entry name" value="SAM_MT43_SUVAR39_2"/>
    <property type="match status" value="1"/>
</dbReference>
<keyword evidence="9" id="KW-1185">Reference proteome</keyword>
<dbReference type="AlphaFoldDB" id="A0A835LLH7"/>
<evidence type="ECO:0000313" key="9">
    <source>
        <dbReference type="Proteomes" id="UP000631114"/>
    </source>
</evidence>
<protein>
    <submittedName>
        <fullName evidence="8">Uncharacterized protein</fullName>
    </submittedName>
</protein>
<dbReference type="PANTHER" id="PTHR45660">
    <property type="entry name" value="HISTONE-LYSINE N-METHYLTRANSFERASE SETMAR"/>
    <property type="match status" value="1"/>
</dbReference>
<dbReference type="InterPro" id="IPR007728">
    <property type="entry name" value="Pre-SET_dom"/>
</dbReference>
<dbReference type="PROSITE" id="PS50280">
    <property type="entry name" value="SET"/>
    <property type="match status" value="1"/>
</dbReference>
<feature type="region of interest" description="Disordered" evidence="5">
    <location>
        <begin position="256"/>
        <end position="276"/>
    </location>
</feature>
<keyword evidence="4" id="KW-0539">Nucleus</keyword>
<dbReference type="GO" id="GO:0005634">
    <property type="term" value="C:nucleus"/>
    <property type="evidence" value="ECO:0007669"/>
    <property type="project" value="InterPro"/>
</dbReference>
<dbReference type="GO" id="GO:0042054">
    <property type="term" value="F:histone methyltransferase activity"/>
    <property type="evidence" value="ECO:0007669"/>
    <property type="project" value="InterPro"/>
</dbReference>
<dbReference type="InterPro" id="IPR015947">
    <property type="entry name" value="PUA-like_sf"/>
</dbReference>
<organism evidence="8 9">
    <name type="scientific">Coptis chinensis</name>
    <dbReference type="NCBI Taxonomy" id="261450"/>
    <lineage>
        <taxon>Eukaryota</taxon>
        <taxon>Viridiplantae</taxon>
        <taxon>Streptophyta</taxon>
        <taxon>Embryophyta</taxon>
        <taxon>Tracheophyta</taxon>
        <taxon>Spermatophyta</taxon>
        <taxon>Magnoliopsida</taxon>
        <taxon>Ranunculales</taxon>
        <taxon>Ranunculaceae</taxon>
        <taxon>Coptidoideae</taxon>
        <taxon>Coptis</taxon>
    </lineage>
</organism>
<dbReference type="PROSITE" id="PS50867">
    <property type="entry name" value="PRE_SET"/>
    <property type="match status" value="1"/>
</dbReference>
<dbReference type="InterPro" id="IPR051357">
    <property type="entry name" value="H3K9_HMTase_SUVAR3-9"/>
</dbReference>
<dbReference type="OrthoDB" id="5792673at2759"/>
<reference evidence="8 9" key="1">
    <citation type="submission" date="2020-10" db="EMBL/GenBank/DDBJ databases">
        <title>The Coptis chinensis genome and diversification of protoberbering-type alkaloids.</title>
        <authorList>
            <person name="Wang B."/>
            <person name="Shu S."/>
            <person name="Song C."/>
            <person name="Liu Y."/>
        </authorList>
    </citation>
    <scope>NUCLEOTIDE SEQUENCE [LARGE SCALE GENOMIC DNA]</scope>
    <source>
        <strain evidence="8">HL-2020</strain>
        <tissue evidence="8">Leaf</tissue>
    </source>
</reference>
<dbReference type="SUPFAM" id="SSF82199">
    <property type="entry name" value="SET domain"/>
    <property type="match status" value="1"/>
</dbReference>
<dbReference type="InterPro" id="IPR003105">
    <property type="entry name" value="SRA_YDG"/>
</dbReference>
<feature type="domain" description="Pre-SET" evidence="7">
    <location>
        <begin position="388"/>
        <end position="449"/>
    </location>
</feature>
<dbReference type="SUPFAM" id="SSF88697">
    <property type="entry name" value="PUA domain-like"/>
    <property type="match status" value="1"/>
</dbReference>
<dbReference type="GO" id="GO:0003690">
    <property type="term" value="F:double-stranded DNA binding"/>
    <property type="evidence" value="ECO:0007669"/>
    <property type="project" value="TreeGrafter"/>
</dbReference>
<keyword evidence="2" id="KW-0158">Chromosome</keyword>
<dbReference type="Gene3D" id="2.30.280.10">
    <property type="entry name" value="SRA-YDG"/>
    <property type="match status" value="1"/>
</dbReference>
<feature type="compositionally biased region" description="Polar residues" evidence="5">
    <location>
        <begin position="122"/>
        <end position="133"/>
    </location>
</feature>
<accession>A0A835LLH7</accession>
<evidence type="ECO:0000256" key="5">
    <source>
        <dbReference type="SAM" id="MobiDB-lite"/>
    </source>
</evidence>
<dbReference type="GO" id="GO:0008270">
    <property type="term" value="F:zinc ion binding"/>
    <property type="evidence" value="ECO:0007669"/>
    <property type="project" value="InterPro"/>
</dbReference>
<dbReference type="InterPro" id="IPR001214">
    <property type="entry name" value="SET_dom"/>
</dbReference>
<dbReference type="Pfam" id="PF00856">
    <property type="entry name" value="SET"/>
    <property type="match status" value="1"/>
</dbReference>
<comment type="caution">
    <text evidence="8">The sequence shown here is derived from an EMBL/GenBank/DDBJ whole genome shotgun (WGS) entry which is preliminary data.</text>
</comment>
<dbReference type="InterPro" id="IPR036987">
    <property type="entry name" value="SRA-YDG_sf"/>
</dbReference>
<dbReference type="GO" id="GO:0005694">
    <property type="term" value="C:chromosome"/>
    <property type="evidence" value="ECO:0007669"/>
    <property type="project" value="UniProtKB-SubCell"/>
</dbReference>
<name>A0A835LLH7_9MAGN</name>
<evidence type="ECO:0000259" key="7">
    <source>
        <dbReference type="PROSITE" id="PS50867"/>
    </source>
</evidence>
<comment type="subcellular location">
    <subcellularLocation>
        <location evidence="1">Chromosome</location>
    </subcellularLocation>
</comment>
<feature type="compositionally biased region" description="Pro residues" evidence="5">
    <location>
        <begin position="89"/>
        <end position="98"/>
    </location>
</feature>
<dbReference type="SMART" id="SM00468">
    <property type="entry name" value="PreSET"/>
    <property type="match status" value="1"/>
</dbReference>
<dbReference type="InterPro" id="IPR025794">
    <property type="entry name" value="H3-K9-MeTrfase_plant"/>
</dbReference>
<feature type="region of interest" description="Disordered" evidence="5">
    <location>
        <begin position="122"/>
        <end position="141"/>
    </location>
</feature>
<proteinExistence type="predicted"/>
<sequence length="643" mass="71014">MNNNNTSSGCYDKSKVLDGKPLRTLAPLFPSPPNLSSQTSSPFVCAPPFGPVPNGYNPFCPFYNTNDQPQSQTPFQQQPPIQQIAPFGTTPPPQPRPPFGTAGPSSNKFKNKLVDGGQVNVSSSVGEGTSNGVQKGKSHKKVKRNDEITFFAPADGDVESVGEVRMKFDALRRRFSQLEDAKETSCGNKRADLRASTALMNNGIRANTRKRIGAVPGIEIGGIFFFRIEMCLVGLHAPSMAGIDYMNLKFDREEEPVAGGVSKRKDKKEKEAGDQKLGRGNLALERSLHQEFMSRGPEKGKSGCNVFKYKLLRIPGQPEAFVIWKSVQQWRDNVSSRPGLILPDLTSGAEKLPVSLVNDVDYEKGPAHFTYSRTLKYSKPIKSMGPSVGCSCRSTCLPGDPHCSCVMKNGGSLPHTANGVLVVQKHVIHECGPSCKCYPNCRNQVSQNGLRVRLEVFKTNDRGWGLRSWDPIRAGTFICEYAGEVVDEVKVGVDMDGDEENEYVFDSTCDIDDSFEWNYAPELLDEERHEARAPQLSLVISVKHSGNVARFMNHSCSPNVFWQPVLYDHSDESFPHIMFYAMKHIPPMTELTYDYGLCGTYFRNMQRRVVVEKLCRGYPPSGSGGSGCADEGCAALCCWCVRT</sequence>
<evidence type="ECO:0000256" key="1">
    <source>
        <dbReference type="ARBA" id="ARBA00004286"/>
    </source>
</evidence>
<feature type="region of interest" description="Disordered" evidence="5">
    <location>
        <begin position="85"/>
        <end position="107"/>
    </location>
</feature>
<feature type="non-terminal residue" evidence="8">
    <location>
        <position position="643"/>
    </location>
</feature>
<dbReference type="PANTHER" id="PTHR45660:SF13">
    <property type="entry name" value="HISTONE-LYSINE N-METHYLTRANSFERASE SETMAR"/>
    <property type="match status" value="1"/>
</dbReference>
<dbReference type="Proteomes" id="UP000631114">
    <property type="component" value="Unassembled WGS sequence"/>
</dbReference>
<evidence type="ECO:0000259" key="6">
    <source>
        <dbReference type="PROSITE" id="PS50280"/>
    </source>
</evidence>
<dbReference type="Pfam" id="PF05033">
    <property type="entry name" value="Pre-SET"/>
    <property type="match status" value="1"/>
</dbReference>
<evidence type="ECO:0000313" key="8">
    <source>
        <dbReference type="EMBL" id="KAF9596902.1"/>
    </source>
</evidence>
<dbReference type="SMART" id="SM00466">
    <property type="entry name" value="SRA"/>
    <property type="match status" value="1"/>
</dbReference>
<keyword evidence="3" id="KW-0156">Chromatin regulator</keyword>
<dbReference type="SMART" id="SM00317">
    <property type="entry name" value="SET"/>
    <property type="match status" value="1"/>
</dbReference>
<feature type="domain" description="SET" evidence="6">
    <location>
        <begin position="452"/>
        <end position="596"/>
    </location>
</feature>
<gene>
    <name evidence="8" type="ORF">IFM89_013950</name>
</gene>
<dbReference type="InterPro" id="IPR046341">
    <property type="entry name" value="SET_dom_sf"/>
</dbReference>
<dbReference type="Pfam" id="PF02182">
    <property type="entry name" value="SAD_SRA"/>
    <property type="match status" value="1"/>
</dbReference>
<evidence type="ECO:0000256" key="4">
    <source>
        <dbReference type="ARBA" id="ARBA00023242"/>
    </source>
</evidence>
<dbReference type="EMBL" id="JADFTS010000007">
    <property type="protein sequence ID" value="KAF9596902.1"/>
    <property type="molecule type" value="Genomic_DNA"/>
</dbReference>
<evidence type="ECO:0000256" key="2">
    <source>
        <dbReference type="ARBA" id="ARBA00022454"/>
    </source>
</evidence>
<dbReference type="Gene3D" id="2.170.270.10">
    <property type="entry name" value="SET domain"/>
    <property type="match status" value="1"/>
</dbReference>